<sequence length="104" mass="12123">MKRFLELLKDRANEFFNDKTSQPAPLEDGKTIQIIELALRKKQGVHVIFQNKSFTGDIVKYDQERKQLIVKNFKKSMSTIIRISDIQKISLVPHTIRIAQQKTP</sequence>
<organism evidence="1 2">
    <name type="scientific">Streptococcus viridans</name>
    <dbReference type="NCBI Taxonomy" id="78535"/>
    <lineage>
        <taxon>Bacteria</taxon>
        <taxon>Bacillati</taxon>
        <taxon>Bacillota</taxon>
        <taxon>Bacilli</taxon>
        <taxon>Lactobacillales</taxon>
        <taxon>Streptococcaceae</taxon>
        <taxon>Streptococcus</taxon>
    </lineage>
</organism>
<name>A0A3S5DZ81_9STRE</name>
<accession>A0A3S5DZ81</accession>
<keyword evidence="2" id="KW-1185">Reference proteome</keyword>
<evidence type="ECO:0000313" key="2">
    <source>
        <dbReference type="Proteomes" id="UP000270025"/>
    </source>
</evidence>
<reference evidence="1 2" key="1">
    <citation type="submission" date="2018-12" db="EMBL/GenBank/DDBJ databases">
        <authorList>
            <consortium name="Pathogen Informatics"/>
        </authorList>
    </citation>
    <scope>NUCLEOTIDE SEQUENCE [LARGE SCALE GENOMIC DNA]</scope>
    <source>
        <strain evidence="1 2">NCTC3166</strain>
    </source>
</reference>
<dbReference type="EMBL" id="LR134266">
    <property type="protein sequence ID" value="VED67567.1"/>
    <property type="molecule type" value="Genomic_DNA"/>
</dbReference>
<proteinExistence type="predicted"/>
<dbReference type="Proteomes" id="UP000270025">
    <property type="component" value="Chromosome"/>
</dbReference>
<protein>
    <submittedName>
        <fullName evidence="1">Uncharacterized protein</fullName>
    </submittedName>
</protein>
<dbReference type="AlphaFoldDB" id="A0A3S5DZ81"/>
<gene>
    <name evidence="1" type="ORF">NCTC3166_01395</name>
</gene>
<dbReference type="KEGG" id="svf:NCTC3166_01395"/>
<evidence type="ECO:0000313" key="1">
    <source>
        <dbReference type="EMBL" id="VED67567.1"/>
    </source>
</evidence>